<gene>
    <name evidence="2" type="ORF">NCGR_LOCUS46980</name>
</gene>
<accession>A0A811QWV6</accession>
<keyword evidence="3" id="KW-1185">Reference proteome</keyword>
<proteinExistence type="predicted"/>
<evidence type="ECO:0000313" key="2">
    <source>
        <dbReference type="EMBL" id="CAD6263675.1"/>
    </source>
</evidence>
<protein>
    <submittedName>
        <fullName evidence="2">Uncharacterized protein</fullName>
    </submittedName>
</protein>
<organism evidence="2 3">
    <name type="scientific">Miscanthus lutarioriparius</name>
    <dbReference type="NCBI Taxonomy" id="422564"/>
    <lineage>
        <taxon>Eukaryota</taxon>
        <taxon>Viridiplantae</taxon>
        <taxon>Streptophyta</taxon>
        <taxon>Embryophyta</taxon>
        <taxon>Tracheophyta</taxon>
        <taxon>Spermatophyta</taxon>
        <taxon>Magnoliopsida</taxon>
        <taxon>Liliopsida</taxon>
        <taxon>Poales</taxon>
        <taxon>Poaceae</taxon>
        <taxon>PACMAD clade</taxon>
        <taxon>Panicoideae</taxon>
        <taxon>Andropogonodae</taxon>
        <taxon>Andropogoneae</taxon>
        <taxon>Saccharinae</taxon>
        <taxon>Miscanthus</taxon>
    </lineage>
</organism>
<evidence type="ECO:0000313" key="3">
    <source>
        <dbReference type="Proteomes" id="UP000604825"/>
    </source>
</evidence>
<dbReference type="AlphaFoldDB" id="A0A811QWV6"/>
<comment type="caution">
    <text evidence="2">The sequence shown here is derived from an EMBL/GenBank/DDBJ whole genome shotgun (WGS) entry which is preliminary data.</text>
</comment>
<sequence length="149" mass="16525">MLTRRRTGGQPPPPLSESLFIQACSTEYPLQLSYRAKGDFLAFQQEYVQDSSIHLASKHVTKLVQASGNENVDGDGGTSRRDGMENLGGGTSRRDDSENPDRGTSRRDANAANTNYTRIMELNIYIDNVRADARFTQVATISELGKLIW</sequence>
<reference evidence="2" key="1">
    <citation type="submission" date="2020-10" db="EMBL/GenBank/DDBJ databases">
        <authorList>
            <person name="Han B."/>
            <person name="Lu T."/>
            <person name="Zhao Q."/>
            <person name="Huang X."/>
            <person name="Zhao Y."/>
        </authorList>
    </citation>
    <scope>NUCLEOTIDE SEQUENCE</scope>
</reference>
<dbReference type="EMBL" id="CAJGYO010000012">
    <property type="protein sequence ID" value="CAD6263675.1"/>
    <property type="molecule type" value="Genomic_DNA"/>
</dbReference>
<name>A0A811QWV6_9POAL</name>
<feature type="compositionally biased region" description="Basic and acidic residues" evidence="1">
    <location>
        <begin position="92"/>
        <end position="109"/>
    </location>
</feature>
<dbReference type="Proteomes" id="UP000604825">
    <property type="component" value="Unassembled WGS sequence"/>
</dbReference>
<feature type="region of interest" description="Disordered" evidence="1">
    <location>
        <begin position="65"/>
        <end position="112"/>
    </location>
</feature>
<evidence type="ECO:0000256" key="1">
    <source>
        <dbReference type="SAM" id="MobiDB-lite"/>
    </source>
</evidence>